<sequence length="126" mass="14450">MIADDFFCECQSHFCSFSSTRFQISAQITIESALIIPQSHRRLNAILRSEVHLNPDTANALPIAVQLFLDAQKMGIVFFADGHFLCIFSKANASFFHTFYENDIPFHYRYVKIMITINPCYKMSAV</sequence>
<gene>
    <name evidence="1" type="ORF">HMP0721_0340</name>
</gene>
<keyword evidence="2" id="KW-1185">Reference proteome</keyword>
<reference evidence="1 2" key="1">
    <citation type="submission" date="2010-12" db="EMBL/GenBank/DDBJ databases">
        <authorList>
            <person name="Muzny D."/>
            <person name="Qin X."/>
            <person name="Deng J."/>
            <person name="Jiang H."/>
            <person name="Liu Y."/>
            <person name="Qu J."/>
            <person name="Song X.-Z."/>
            <person name="Zhang L."/>
            <person name="Thornton R."/>
            <person name="Coyle M."/>
            <person name="Francisco L."/>
            <person name="Jackson L."/>
            <person name="Javaid M."/>
            <person name="Korchina V."/>
            <person name="Kovar C."/>
            <person name="Mata R."/>
            <person name="Mathew T."/>
            <person name="Ngo R."/>
            <person name="Nguyen L."/>
            <person name="Nguyen N."/>
            <person name="Okwuonu G."/>
            <person name="Ongeri F."/>
            <person name="Pham C."/>
            <person name="Simmons D."/>
            <person name="Wilczek-Boney K."/>
            <person name="Hale W."/>
            <person name="Jakkamsetti A."/>
            <person name="Pham P."/>
            <person name="Ruth R."/>
            <person name="San Lucas F."/>
            <person name="Warren J."/>
            <person name="Zhang J."/>
            <person name="Zhao Z."/>
            <person name="Zhou C."/>
            <person name="Zhu D."/>
            <person name="Lee S."/>
            <person name="Bess C."/>
            <person name="Blankenburg K."/>
            <person name="Forbes L."/>
            <person name="Fu Q."/>
            <person name="Gubbala S."/>
            <person name="Hirani K."/>
            <person name="Jayaseelan J.C."/>
            <person name="Lara F."/>
            <person name="Munidasa M."/>
            <person name="Palculict T."/>
            <person name="Patil S."/>
            <person name="Pu L.-L."/>
            <person name="Saada N."/>
            <person name="Tang L."/>
            <person name="Weissenberger G."/>
            <person name="Zhu Y."/>
            <person name="Hemphill L."/>
            <person name="Shang Y."/>
            <person name="Youmans B."/>
            <person name="Ayvaz T."/>
            <person name="Ross M."/>
            <person name="Santibanez J."/>
            <person name="Aqrawi P."/>
            <person name="Gross S."/>
            <person name="Joshi V."/>
            <person name="Fowler G."/>
            <person name="Nazareth L."/>
            <person name="Reid J."/>
            <person name="Worley K."/>
            <person name="Petrosino J."/>
            <person name="Highlander S."/>
            <person name="Gibbs R."/>
        </authorList>
    </citation>
    <scope>NUCLEOTIDE SEQUENCE [LARGE SCALE GENOMIC DNA]</scope>
    <source>
        <strain evidence="1 2">ATCC 23263</strain>
    </source>
</reference>
<dbReference type="STRING" id="887929.HMP0721_0340"/>
<dbReference type="Proteomes" id="UP000004754">
    <property type="component" value="Unassembled WGS sequence"/>
</dbReference>
<evidence type="ECO:0000313" key="2">
    <source>
        <dbReference type="Proteomes" id="UP000004754"/>
    </source>
</evidence>
<accession>E6MEA7</accession>
<dbReference type="HOGENOM" id="CLU_1979593_0_0_9"/>
<dbReference type="EMBL" id="AEQN01000007">
    <property type="protein sequence ID" value="EFV02432.1"/>
    <property type="molecule type" value="Genomic_DNA"/>
</dbReference>
<comment type="caution">
    <text evidence="1">The sequence shown here is derived from an EMBL/GenBank/DDBJ whole genome shotgun (WGS) entry which is preliminary data.</text>
</comment>
<dbReference type="AlphaFoldDB" id="E6MEA7"/>
<name>E6MEA7_9FIRM</name>
<proteinExistence type="predicted"/>
<protein>
    <submittedName>
        <fullName evidence="1">Uncharacterized protein</fullName>
    </submittedName>
</protein>
<organism evidence="1 2">
    <name type="scientific">Pseudoramibacter alactolyticus ATCC 23263</name>
    <dbReference type="NCBI Taxonomy" id="887929"/>
    <lineage>
        <taxon>Bacteria</taxon>
        <taxon>Bacillati</taxon>
        <taxon>Bacillota</taxon>
        <taxon>Clostridia</taxon>
        <taxon>Eubacteriales</taxon>
        <taxon>Eubacteriaceae</taxon>
        <taxon>Pseudoramibacter</taxon>
    </lineage>
</organism>
<evidence type="ECO:0000313" key="1">
    <source>
        <dbReference type="EMBL" id="EFV02432.1"/>
    </source>
</evidence>